<evidence type="ECO:0000313" key="1">
    <source>
        <dbReference type="EMBL" id="GEK92954.1"/>
    </source>
</evidence>
<dbReference type="AlphaFoldDB" id="A0A511AXP4"/>
<accession>A0A511AXP4</accession>
<gene>
    <name evidence="1" type="ORF">GWA01_07240</name>
</gene>
<dbReference type="EMBL" id="BJUZ01000001">
    <property type="protein sequence ID" value="GEK92954.1"/>
    <property type="molecule type" value="Genomic_DNA"/>
</dbReference>
<sequence length="53" mass="5580">MTAATVMITGTIIGMDTDVVPLAHMQAWAAEYALQTAITADNNKNSRSRIGAS</sequence>
<reference evidence="1 2" key="1">
    <citation type="submission" date="2019-07" db="EMBL/GenBank/DDBJ databases">
        <title>Whole genome shotgun sequence of Gluconobacter wancherniae NBRC 103581.</title>
        <authorList>
            <person name="Hosoyama A."/>
            <person name="Uohara A."/>
            <person name="Ohji S."/>
            <person name="Ichikawa N."/>
        </authorList>
    </citation>
    <scope>NUCLEOTIDE SEQUENCE [LARGE SCALE GENOMIC DNA]</scope>
    <source>
        <strain evidence="1 2">NBRC 103581</strain>
    </source>
</reference>
<name>A0A511AXP4_9PROT</name>
<evidence type="ECO:0000313" key="2">
    <source>
        <dbReference type="Proteomes" id="UP000321230"/>
    </source>
</evidence>
<protein>
    <submittedName>
        <fullName evidence="1">Uncharacterized protein</fullName>
    </submittedName>
</protein>
<comment type="caution">
    <text evidence="1">The sequence shown here is derived from an EMBL/GenBank/DDBJ whole genome shotgun (WGS) entry which is preliminary data.</text>
</comment>
<keyword evidence="2" id="KW-1185">Reference proteome</keyword>
<organism evidence="1 2">
    <name type="scientific">Gluconobacter wancherniae NBRC 103581</name>
    <dbReference type="NCBI Taxonomy" id="656744"/>
    <lineage>
        <taxon>Bacteria</taxon>
        <taxon>Pseudomonadati</taxon>
        <taxon>Pseudomonadota</taxon>
        <taxon>Alphaproteobacteria</taxon>
        <taxon>Acetobacterales</taxon>
        <taxon>Acetobacteraceae</taxon>
        <taxon>Gluconobacter</taxon>
    </lineage>
</organism>
<dbReference type="Proteomes" id="UP000321230">
    <property type="component" value="Unassembled WGS sequence"/>
</dbReference>
<proteinExistence type="predicted"/>